<keyword evidence="3" id="KW-1185">Reference proteome</keyword>
<proteinExistence type="predicted"/>
<dbReference type="Gene3D" id="3.30.2010.10">
    <property type="entry name" value="Metalloproteases ('zincins'), catalytic domain"/>
    <property type="match status" value="1"/>
</dbReference>
<dbReference type="Pfam" id="PF01863">
    <property type="entry name" value="YgjP-like"/>
    <property type="match status" value="1"/>
</dbReference>
<dbReference type="CDD" id="cd07344">
    <property type="entry name" value="M48_yhfN_like"/>
    <property type="match status" value="1"/>
</dbReference>
<feature type="domain" description="YgjP-like metallopeptidase" evidence="1">
    <location>
        <begin position="2"/>
        <end position="36"/>
    </location>
</feature>
<dbReference type="EC" id="3.4.24.-" evidence="2"/>
<name>A0ABV9SZA8_9BACT</name>
<sequence length="37" mass="4667">MVIHEMCHLIHLNYSKGFYELESEMMPDWEKWKLRLE</sequence>
<evidence type="ECO:0000313" key="3">
    <source>
        <dbReference type="Proteomes" id="UP001595818"/>
    </source>
</evidence>
<reference evidence="3" key="1">
    <citation type="journal article" date="2019" name="Int. J. Syst. Evol. Microbiol.">
        <title>The Global Catalogue of Microorganisms (GCM) 10K type strain sequencing project: providing services to taxonomists for standard genome sequencing and annotation.</title>
        <authorList>
            <consortium name="The Broad Institute Genomics Platform"/>
            <consortium name="The Broad Institute Genome Sequencing Center for Infectious Disease"/>
            <person name="Wu L."/>
            <person name="Ma J."/>
        </authorList>
    </citation>
    <scope>NUCLEOTIDE SEQUENCE [LARGE SCALE GENOMIC DNA]</scope>
    <source>
        <strain evidence="3">CGMCC 4.7466</strain>
    </source>
</reference>
<dbReference type="RefSeq" id="WP_377063500.1">
    <property type="nucleotide sequence ID" value="NZ_JBHSJJ010000004.1"/>
</dbReference>
<evidence type="ECO:0000259" key="1">
    <source>
        <dbReference type="Pfam" id="PF01863"/>
    </source>
</evidence>
<protein>
    <submittedName>
        <fullName evidence="2">M48 family metallopeptidase</fullName>
        <ecNumber evidence="2">3.4.24.-</ecNumber>
    </submittedName>
</protein>
<dbReference type="GO" id="GO:0016787">
    <property type="term" value="F:hydrolase activity"/>
    <property type="evidence" value="ECO:0007669"/>
    <property type="project" value="UniProtKB-KW"/>
</dbReference>
<comment type="caution">
    <text evidence="2">The sequence shown here is derived from an EMBL/GenBank/DDBJ whole genome shotgun (WGS) entry which is preliminary data.</text>
</comment>
<organism evidence="2 3">
    <name type="scientific">Negadavirga shengliensis</name>
    <dbReference type="NCBI Taxonomy" id="1389218"/>
    <lineage>
        <taxon>Bacteria</taxon>
        <taxon>Pseudomonadati</taxon>
        <taxon>Bacteroidota</taxon>
        <taxon>Cytophagia</taxon>
        <taxon>Cytophagales</taxon>
        <taxon>Cyclobacteriaceae</taxon>
        <taxon>Negadavirga</taxon>
    </lineage>
</organism>
<evidence type="ECO:0000313" key="2">
    <source>
        <dbReference type="EMBL" id="MFC4871741.1"/>
    </source>
</evidence>
<dbReference type="EMBL" id="JBHSJJ010000004">
    <property type="protein sequence ID" value="MFC4871741.1"/>
    <property type="molecule type" value="Genomic_DNA"/>
</dbReference>
<accession>A0ABV9SZA8</accession>
<gene>
    <name evidence="2" type="ORF">ACFPFU_08595</name>
</gene>
<dbReference type="InterPro" id="IPR002725">
    <property type="entry name" value="YgjP-like_metallopeptidase"/>
</dbReference>
<keyword evidence="2" id="KW-0378">Hydrolase</keyword>
<dbReference type="Proteomes" id="UP001595818">
    <property type="component" value="Unassembled WGS sequence"/>
</dbReference>